<dbReference type="EMBL" id="SDMP01000011">
    <property type="protein sequence ID" value="RYR30594.1"/>
    <property type="molecule type" value="Genomic_DNA"/>
</dbReference>
<protein>
    <submittedName>
        <fullName evidence="1">Uncharacterized protein</fullName>
    </submittedName>
</protein>
<sequence>MRLRSGRIIRMADEMLNVNSGLSTNDSIPVTVHPLDVTSRSEGMIVMSGFVPPIRVGSMIGVNNSQNPQQHSEYSRDYNVGSMSNASNSMAVFRQQVEEIHHDLVNLLTWQMATILNPIMADHESKFERFARQIERIARIVDYDEGERHDARGNNESFENIFQNENNILRNRDNPQLIFHGQNADDVLARLRTNQEEESDLKAKVDSAELKKGPSYVCSLLKKLPGNEKSND</sequence>
<evidence type="ECO:0000313" key="2">
    <source>
        <dbReference type="Proteomes" id="UP000289738"/>
    </source>
</evidence>
<reference evidence="1 2" key="1">
    <citation type="submission" date="2019-01" db="EMBL/GenBank/DDBJ databases">
        <title>Sequencing of cultivated peanut Arachis hypogaea provides insights into genome evolution and oil improvement.</title>
        <authorList>
            <person name="Chen X."/>
        </authorList>
    </citation>
    <scope>NUCLEOTIDE SEQUENCE [LARGE SCALE GENOMIC DNA]</scope>
    <source>
        <strain evidence="2">cv. Fuhuasheng</strain>
        <tissue evidence="1">Leaves</tissue>
    </source>
</reference>
<evidence type="ECO:0000313" key="1">
    <source>
        <dbReference type="EMBL" id="RYR30594.1"/>
    </source>
</evidence>
<proteinExistence type="predicted"/>
<gene>
    <name evidence="1" type="ORF">Ahy_B01g055341</name>
</gene>
<name>A0A445AVX0_ARAHY</name>
<dbReference type="AlphaFoldDB" id="A0A445AVX0"/>
<organism evidence="1 2">
    <name type="scientific">Arachis hypogaea</name>
    <name type="common">Peanut</name>
    <dbReference type="NCBI Taxonomy" id="3818"/>
    <lineage>
        <taxon>Eukaryota</taxon>
        <taxon>Viridiplantae</taxon>
        <taxon>Streptophyta</taxon>
        <taxon>Embryophyta</taxon>
        <taxon>Tracheophyta</taxon>
        <taxon>Spermatophyta</taxon>
        <taxon>Magnoliopsida</taxon>
        <taxon>eudicotyledons</taxon>
        <taxon>Gunneridae</taxon>
        <taxon>Pentapetalae</taxon>
        <taxon>rosids</taxon>
        <taxon>fabids</taxon>
        <taxon>Fabales</taxon>
        <taxon>Fabaceae</taxon>
        <taxon>Papilionoideae</taxon>
        <taxon>50 kb inversion clade</taxon>
        <taxon>dalbergioids sensu lato</taxon>
        <taxon>Dalbergieae</taxon>
        <taxon>Pterocarpus clade</taxon>
        <taxon>Arachis</taxon>
    </lineage>
</organism>
<dbReference type="Proteomes" id="UP000289738">
    <property type="component" value="Chromosome B01"/>
</dbReference>
<keyword evidence="2" id="KW-1185">Reference proteome</keyword>
<comment type="caution">
    <text evidence="1">The sequence shown here is derived from an EMBL/GenBank/DDBJ whole genome shotgun (WGS) entry which is preliminary data.</text>
</comment>
<accession>A0A445AVX0</accession>